<sequence length="226" mass="25311">LTPQPQVSNVLNLLLFVRPAAGQNPDNVLQGTGVKPEARRPGEDSTIAPEDAARFLSCYCSGHCPEDAKNNTCQTNGQCFAIIEEDEHGEAILTSGCMKYEGSHFQCKDSPNAQTRRTIECCNTDFCNKDLQPTLPPQPPAEGSPHWLAFLISMTVCCCTLICVTVVQRTIAKQIQMVRQIGKGRYGEVWLGRWRGEKVAVKVFFTREEASWFRETEIYQTVLMRH</sequence>
<keyword evidence="1" id="KW-0675">Receptor</keyword>
<feature type="non-terminal residue" evidence="1">
    <location>
        <position position="1"/>
    </location>
</feature>
<name>A0ACB7EF27_NIBAL</name>
<dbReference type="EMBL" id="CM024797">
    <property type="protein sequence ID" value="KAG8000312.1"/>
    <property type="molecule type" value="Genomic_DNA"/>
</dbReference>
<keyword evidence="2" id="KW-1185">Reference proteome</keyword>
<organism evidence="1 2">
    <name type="scientific">Nibea albiflora</name>
    <name type="common">Yellow drum</name>
    <name type="synonym">Corvina albiflora</name>
    <dbReference type="NCBI Taxonomy" id="240163"/>
    <lineage>
        <taxon>Eukaryota</taxon>
        <taxon>Metazoa</taxon>
        <taxon>Chordata</taxon>
        <taxon>Craniata</taxon>
        <taxon>Vertebrata</taxon>
        <taxon>Euteleostomi</taxon>
        <taxon>Actinopterygii</taxon>
        <taxon>Neopterygii</taxon>
        <taxon>Teleostei</taxon>
        <taxon>Neoteleostei</taxon>
        <taxon>Acanthomorphata</taxon>
        <taxon>Eupercaria</taxon>
        <taxon>Sciaenidae</taxon>
        <taxon>Nibea</taxon>
    </lineage>
</organism>
<gene>
    <name evidence="1" type="primary">BMPR1A.2</name>
    <name evidence="1" type="ORF">GBF38_002549</name>
</gene>
<protein>
    <submittedName>
        <fullName evidence="1">Bone morphogenetic protein receptor type-1A</fullName>
    </submittedName>
</protein>
<dbReference type="Proteomes" id="UP000805704">
    <property type="component" value="Chromosome 9"/>
</dbReference>
<evidence type="ECO:0000313" key="2">
    <source>
        <dbReference type="Proteomes" id="UP000805704"/>
    </source>
</evidence>
<proteinExistence type="predicted"/>
<evidence type="ECO:0000313" key="1">
    <source>
        <dbReference type="EMBL" id="KAG8000312.1"/>
    </source>
</evidence>
<accession>A0ACB7EF27</accession>
<comment type="caution">
    <text evidence="1">The sequence shown here is derived from an EMBL/GenBank/DDBJ whole genome shotgun (WGS) entry which is preliminary data.</text>
</comment>
<reference evidence="1" key="1">
    <citation type="submission" date="2020-04" db="EMBL/GenBank/DDBJ databases">
        <title>A chromosome-scale assembly and high-density genetic map of the yellow drum (Nibea albiflora) genome.</title>
        <authorList>
            <person name="Xu D."/>
            <person name="Zhang W."/>
            <person name="Chen R."/>
            <person name="Tan P."/>
            <person name="Wang L."/>
            <person name="Song H."/>
            <person name="Tian L."/>
            <person name="Zhu Q."/>
            <person name="Wang B."/>
        </authorList>
    </citation>
    <scope>NUCLEOTIDE SEQUENCE</scope>
    <source>
        <strain evidence="1">ZJHYS-2018</strain>
    </source>
</reference>